<dbReference type="InterPro" id="IPR011050">
    <property type="entry name" value="Pectin_lyase_fold/virulence"/>
</dbReference>
<evidence type="ECO:0000313" key="4">
    <source>
        <dbReference type="Proteomes" id="UP001500459"/>
    </source>
</evidence>
<dbReference type="InterPro" id="IPR039513">
    <property type="entry name" value="PL-6"/>
</dbReference>
<dbReference type="InterPro" id="IPR012334">
    <property type="entry name" value="Pectin_lyas_fold"/>
</dbReference>
<dbReference type="SUPFAM" id="SSF51126">
    <property type="entry name" value="Pectin lyase-like"/>
    <property type="match status" value="1"/>
</dbReference>
<dbReference type="Gene3D" id="2.160.20.10">
    <property type="entry name" value="Single-stranded right-handed beta-helix, Pectin lyase-like"/>
    <property type="match status" value="1"/>
</dbReference>
<feature type="domain" description="Secretion system C-terminal sorting" evidence="2">
    <location>
        <begin position="478"/>
        <end position="546"/>
    </location>
</feature>
<sequence>MISVHISAFADTFVVTSQTEFNTAQSGAVAGDIIEWQSGTYSNIVMNVTKDGLIIRAQVAGDVIFNGSSRMSITADDSVISGFQFVGGNIGSSNVISIEAEDVDFTDINIADYTCFKYLIVDENSRNVDISYCNFENRVNYEDQNILSILVDDTEPGYHTIRYCSFKNFTDDDGMDIGDAGVEPIRIGVSSQRTFISRSIVEYCYFTQCNGDGEIISNKARQNVYRYNTFDNNPNAELVLRHGSENTVYGNFFLNGLGGIRIREGKDHFIFNNYFSGLTSRSIYLNDNDGDSTDDRLDRITIAYNTFIDTEEVRLDASGTMPTTNITLANNIFTQPMDDHFRDATGTETWIGNIAFGSLGIVTPASGITVVDPKVEINSEGFYGLASDSPAIDAAQTGYTAIASYTGLDIDDDILFDLMKEARPAAITSKDIGSVEFPHTAIIQPIATASNTGPSYFNPLLSVDTPVNVSTPSMYMGVFPNPNTDNINVIIKNDQAVWLELILFDSTGRKIKTLTDASLAPGENTIQENVSKIPSGIYLIQANTRELASDKQETQTMRFIKK</sequence>
<dbReference type="NCBIfam" id="TIGR04183">
    <property type="entry name" value="Por_Secre_tail"/>
    <property type="match status" value="1"/>
</dbReference>
<protein>
    <recommendedName>
        <fullName evidence="2">Secretion system C-terminal sorting domain-containing protein</fullName>
    </recommendedName>
</protein>
<dbReference type="Pfam" id="PF14592">
    <property type="entry name" value="Chondroitinas_B"/>
    <property type="match status" value="1"/>
</dbReference>
<comment type="caution">
    <text evidence="3">The sequence shown here is derived from an EMBL/GenBank/DDBJ whole genome shotgun (WGS) entry which is preliminary data.</text>
</comment>
<dbReference type="Proteomes" id="UP001500459">
    <property type="component" value="Unassembled WGS sequence"/>
</dbReference>
<proteinExistence type="predicted"/>
<name>A0ABP6UR32_9FLAO</name>
<keyword evidence="4" id="KW-1185">Reference proteome</keyword>
<evidence type="ECO:0000313" key="3">
    <source>
        <dbReference type="EMBL" id="GAA3512267.1"/>
    </source>
</evidence>
<evidence type="ECO:0000259" key="2">
    <source>
        <dbReference type="Pfam" id="PF18962"/>
    </source>
</evidence>
<dbReference type="Pfam" id="PF18962">
    <property type="entry name" value="Por_Secre_tail"/>
    <property type="match status" value="1"/>
</dbReference>
<dbReference type="InterPro" id="IPR026444">
    <property type="entry name" value="Secre_tail"/>
</dbReference>
<keyword evidence="1" id="KW-0732">Signal</keyword>
<dbReference type="EMBL" id="BAABCW010000011">
    <property type="protein sequence ID" value="GAA3512267.1"/>
    <property type="molecule type" value="Genomic_DNA"/>
</dbReference>
<accession>A0ABP6UR32</accession>
<reference evidence="4" key="1">
    <citation type="journal article" date="2019" name="Int. J. Syst. Evol. Microbiol.">
        <title>The Global Catalogue of Microorganisms (GCM) 10K type strain sequencing project: providing services to taxonomists for standard genome sequencing and annotation.</title>
        <authorList>
            <consortium name="The Broad Institute Genomics Platform"/>
            <consortium name="The Broad Institute Genome Sequencing Center for Infectious Disease"/>
            <person name="Wu L."/>
            <person name="Ma J."/>
        </authorList>
    </citation>
    <scope>NUCLEOTIDE SEQUENCE [LARGE SCALE GENOMIC DNA]</scope>
    <source>
        <strain evidence="4">JCM 17106</strain>
    </source>
</reference>
<gene>
    <name evidence="3" type="ORF">GCM10022393_27510</name>
</gene>
<evidence type="ECO:0000256" key="1">
    <source>
        <dbReference type="ARBA" id="ARBA00022729"/>
    </source>
</evidence>
<organism evidence="3 4">
    <name type="scientific">Aquimarina addita</name>
    <dbReference type="NCBI Taxonomy" id="870485"/>
    <lineage>
        <taxon>Bacteria</taxon>
        <taxon>Pseudomonadati</taxon>
        <taxon>Bacteroidota</taxon>
        <taxon>Flavobacteriia</taxon>
        <taxon>Flavobacteriales</taxon>
        <taxon>Flavobacteriaceae</taxon>
        <taxon>Aquimarina</taxon>
    </lineage>
</organism>